<evidence type="ECO:0000256" key="3">
    <source>
        <dbReference type="ARBA" id="ARBA00023295"/>
    </source>
</evidence>
<feature type="domain" description="Glycoside hydrolase family 3 N-terminal" evidence="4">
    <location>
        <begin position="44"/>
        <end position="378"/>
    </location>
</feature>
<dbReference type="InterPro" id="IPR001764">
    <property type="entry name" value="Glyco_hydro_3_N"/>
</dbReference>
<dbReference type="GO" id="GO:0009254">
    <property type="term" value="P:peptidoglycan turnover"/>
    <property type="evidence" value="ECO:0007669"/>
    <property type="project" value="TreeGrafter"/>
</dbReference>
<reference evidence="5" key="1">
    <citation type="submission" date="2006-05" db="EMBL/GenBank/DDBJ databases">
        <title>Annotation of the draft genome assembly of Desulfuromonas acetoxidans DSM 684.</title>
        <authorList>
            <consortium name="US DOE Joint Genome Institute (JGI-ORNL)"/>
            <person name="Larimer F."/>
            <person name="Land M."/>
            <person name="Hauser L."/>
        </authorList>
    </citation>
    <scope>NUCLEOTIDE SEQUENCE [LARGE SCALE GENOMIC DNA]</scope>
    <source>
        <strain evidence="5">DSM 684</strain>
    </source>
</reference>
<dbReference type="InterPro" id="IPR017853">
    <property type="entry name" value="GH"/>
</dbReference>
<dbReference type="SUPFAM" id="SSF51445">
    <property type="entry name" value="(Trans)glycosidases"/>
    <property type="match status" value="1"/>
</dbReference>
<comment type="caution">
    <text evidence="5">The sequence shown here is derived from an EMBL/GenBank/DDBJ whole genome shotgun (WGS) entry which is preliminary data.</text>
</comment>
<dbReference type="InterPro" id="IPR036962">
    <property type="entry name" value="Glyco_hydro_3_N_sf"/>
</dbReference>
<comment type="similarity">
    <text evidence="1">Belongs to the glycosyl hydrolase 3 family.</text>
</comment>
<dbReference type="PANTHER" id="PTHR30480">
    <property type="entry name" value="BETA-HEXOSAMINIDASE-RELATED"/>
    <property type="match status" value="1"/>
</dbReference>
<organism evidence="5 6">
    <name type="scientific">Desulfuromonas acetoxidans (strain DSM 684 / 11070)</name>
    <dbReference type="NCBI Taxonomy" id="281689"/>
    <lineage>
        <taxon>Bacteria</taxon>
        <taxon>Pseudomonadati</taxon>
        <taxon>Thermodesulfobacteriota</taxon>
        <taxon>Desulfuromonadia</taxon>
        <taxon>Desulfuromonadales</taxon>
        <taxon>Desulfuromonadaceae</taxon>
        <taxon>Desulfuromonas</taxon>
    </lineage>
</organism>
<dbReference type="EMBL" id="AAEW02000007">
    <property type="protein sequence ID" value="EAT15996.1"/>
    <property type="molecule type" value="Genomic_DNA"/>
</dbReference>
<dbReference type="PANTHER" id="PTHR30480:SF16">
    <property type="entry name" value="GLYCOSIDE HYDROLASE FAMILY 3 DOMAIN PROTEIN"/>
    <property type="match status" value="1"/>
</dbReference>
<name>Q1K0E5_DESA6</name>
<dbReference type="Proteomes" id="UP000005695">
    <property type="component" value="Unassembled WGS sequence"/>
</dbReference>
<evidence type="ECO:0000256" key="2">
    <source>
        <dbReference type="ARBA" id="ARBA00022801"/>
    </source>
</evidence>
<dbReference type="InterPro" id="IPR050226">
    <property type="entry name" value="NagZ_Beta-hexosaminidase"/>
</dbReference>
<evidence type="ECO:0000313" key="5">
    <source>
        <dbReference type="EMBL" id="EAT15996.1"/>
    </source>
</evidence>
<dbReference type="GO" id="GO:0004553">
    <property type="term" value="F:hydrolase activity, hydrolyzing O-glycosyl compounds"/>
    <property type="evidence" value="ECO:0007669"/>
    <property type="project" value="InterPro"/>
</dbReference>
<evidence type="ECO:0000259" key="4">
    <source>
        <dbReference type="Pfam" id="PF00933"/>
    </source>
</evidence>
<dbReference type="Pfam" id="PF00933">
    <property type="entry name" value="Glyco_hydro_3"/>
    <property type="match status" value="1"/>
</dbReference>
<keyword evidence="6" id="KW-1185">Reference proteome</keyword>
<proteinExistence type="inferred from homology"/>
<accession>Q1K0E5</accession>
<dbReference type="Gene3D" id="3.20.20.300">
    <property type="entry name" value="Glycoside hydrolase, family 3, N-terminal domain"/>
    <property type="match status" value="1"/>
</dbReference>
<dbReference type="GO" id="GO:0005975">
    <property type="term" value="P:carbohydrate metabolic process"/>
    <property type="evidence" value="ECO:0007669"/>
    <property type="project" value="InterPro"/>
</dbReference>
<protein>
    <submittedName>
        <fullName evidence="5">Glycoside hydrolase, family 3-like</fullName>
    </submittedName>
</protein>
<reference evidence="5" key="2">
    <citation type="submission" date="2006-05" db="EMBL/GenBank/DDBJ databases">
        <title>Sequencing of the draft genome and assembly of Desulfuromonas acetoxidans DSM 684.</title>
        <authorList>
            <consortium name="US DOE Joint Genome Institute (JGI-PGF)"/>
            <person name="Copeland A."/>
            <person name="Lucas S."/>
            <person name="Lapidus A."/>
            <person name="Barry K."/>
            <person name="Detter J.C."/>
            <person name="Glavina del Rio T."/>
            <person name="Hammon N."/>
            <person name="Israni S."/>
            <person name="Dalin E."/>
            <person name="Tice H."/>
            <person name="Bruce D."/>
            <person name="Pitluck S."/>
            <person name="Richardson P."/>
        </authorList>
    </citation>
    <scope>NUCLEOTIDE SEQUENCE [LARGE SCALE GENOMIC DNA]</scope>
    <source>
        <strain evidence="5">DSM 684</strain>
    </source>
</reference>
<gene>
    <name evidence="5" type="ORF">Dace_2296</name>
</gene>
<sequence length="411" mass="45479">MLDAAPFYRCMFRLAFILFLPMLLALSGCQYFTAGLPKSTETPLEEKIGQLLLVGFRGQTLEQAPTLVNDIQKRHLGGVILFDYDVQLRQSGRNIASPSQLKQLTSDLQALSNLPLLIAIDQEGGRIARLKPAQGFPVTLSHRELAEQADVRLTFEHGKKLATTLATFGINLNLAPVVDLCSNPDNPVIARLDRCFSATPDQVTDQAGAYIAGHHQTAVLTCLKHFPGHGSSTTDSHQGFTDITQTWNEEELVPYRELIQHGRVDTIMTAHVFNSHLDANDPATLSRPIITGLLRGVLGYEGVVISDDLQMKAISAHYGLETAIEKALNAGVDMLVFGNNLSYNEHSVEQAVTIIQRLIKQGKVSEARIDESWRRITMLKRRLTVKEQRKHSDDLRTVDAHLQGTVSTESE</sequence>
<evidence type="ECO:0000256" key="1">
    <source>
        <dbReference type="ARBA" id="ARBA00005336"/>
    </source>
</evidence>
<evidence type="ECO:0000313" key="6">
    <source>
        <dbReference type="Proteomes" id="UP000005695"/>
    </source>
</evidence>
<dbReference type="RefSeq" id="WP_005999852.1">
    <property type="nucleotide sequence ID" value="NZ_AAEW02000007.1"/>
</dbReference>
<dbReference type="AlphaFoldDB" id="Q1K0E5"/>
<keyword evidence="3" id="KW-0326">Glycosidase</keyword>
<keyword evidence="2" id="KW-0378">Hydrolase</keyword>